<dbReference type="EMBL" id="DPIY01000004">
    <property type="protein sequence ID" value="HCT56288.1"/>
    <property type="molecule type" value="Genomic_DNA"/>
</dbReference>
<sequence length="742" mass="78906">MNTALLALEQQPSDSEQIRVLFRVAHTVKGAARAAAVTPVELACHALETFLARARDGSATLGAPQFAALFAGADALVDAATKLRAGQELTRGIPINTWFLGFDANVGEMTSRPRTTARPSASRSIPDAGAQASSSAAPNATPPAVLPEASQSAALPDVPLVARKKTADPLPSGEVPVRVDAGRLDALMATAGQLLGTRRDASEQADDLESLRLLAARSTAEWKHTTRRLRVALGQLVDTPEAQRSLQRTEEQLREFAVRTERLTTRTQRQLRALDTLTDDVLDQVRHLRMRPFADACAALPRVVRDVAGDTKQVRFEITGGDVEADRAVLDGLREALLHLVRNAVDHGIESPEQRIAAGKSPEGIVAVSAAMRGDRVIVTVSDDGAGIDAAAVRGRMEGRGLHAADDDAVAAALFTGNLSTRATPTSISGRGVGMDLVRAALERVRGTVALTWTEGRGTTVTMTCPPSLASMRAVLMTCGHQTIAIPTSDVERLLRISTAALQHIEGRRVVMVEDVALPLAALAHLLPPIVVQPLGTHTLIALVAVGPLRVGLIVDELLSEEEILLQPLSDGERRSPLLSGAAILGSGTIALVLDAAAAAEAALESSAQLPESTETTGRDRRFKVLVVDDSITTRALEQGILEAAGYDVRTAVDGADGWRCVQEFVPDLVVSDIEMPRMDGFALCETIRHSARFRDLPVVLVTALESPEHRARGLDVGADAYLGKSTFDQRGLLHVIEELLT</sequence>
<feature type="domain" description="Histidine kinase" evidence="9">
    <location>
        <begin position="224"/>
        <end position="469"/>
    </location>
</feature>
<dbReference type="CDD" id="cd00088">
    <property type="entry name" value="HPT"/>
    <property type="match status" value="1"/>
</dbReference>
<feature type="region of interest" description="Disordered" evidence="8">
    <location>
        <begin position="109"/>
        <end position="150"/>
    </location>
</feature>
<dbReference type="InterPro" id="IPR036061">
    <property type="entry name" value="CheW-like_dom_sf"/>
</dbReference>
<reference evidence="13 14" key="1">
    <citation type="journal article" date="2018" name="Nat. Biotechnol.">
        <title>A standardized bacterial taxonomy based on genome phylogeny substantially revises the tree of life.</title>
        <authorList>
            <person name="Parks D.H."/>
            <person name="Chuvochina M."/>
            <person name="Waite D.W."/>
            <person name="Rinke C."/>
            <person name="Skarshewski A."/>
            <person name="Chaumeil P.A."/>
            <person name="Hugenholtz P."/>
        </authorList>
    </citation>
    <scope>NUCLEOTIDE SEQUENCE [LARGE SCALE GENOMIC DNA]</scope>
    <source>
        <strain evidence="13">UBA8844</strain>
    </source>
</reference>
<dbReference type="InterPro" id="IPR036890">
    <property type="entry name" value="HATPase_C_sf"/>
</dbReference>
<dbReference type="SMART" id="SM00387">
    <property type="entry name" value="HATPase_c"/>
    <property type="match status" value="1"/>
</dbReference>
<evidence type="ECO:0000256" key="6">
    <source>
        <dbReference type="PROSITE-ProRule" id="PRU00110"/>
    </source>
</evidence>
<dbReference type="Pfam" id="PF00072">
    <property type="entry name" value="Response_reg"/>
    <property type="match status" value="1"/>
</dbReference>
<feature type="domain" description="HPt" evidence="12">
    <location>
        <begin position="1"/>
        <end position="86"/>
    </location>
</feature>
<dbReference type="SMART" id="SM00448">
    <property type="entry name" value="REC"/>
    <property type="match status" value="1"/>
</dbReference>
<dbReference type="InterPro" id="IPR008207">
    <property type="entry name" value="Sig_transdc_His_kin_Hpt_dom"/>
</dbReference>
<evidence type="ECO:0000313" key="13">
    <source>
        <dbReference type="EMBL" id="HCT56288.1"/>
    </source>
</evidence>
<dbReference type="InterPro" id="IPR002545">
    <property type="entry name" value="CheW-lke_dom"/>
</dbReference>
<dbReference type="InterPro" id="IPR036641">
    <property type="entry name" value="HPT_dom_sf"/>
</dbReference>
<dbReference type="Proteomes" id="UP000264071">
    <property type="component" value="Unassembled WGS sequence"/>
</dbReference>
<feature type="domain" description="Response regulatory" evidence="10">
    <location>
        <begin position="624"/>
        <end position="740"/>
    </location>
</feature>
<dbReference type="PANTHER" id="PTHR43395:SF1">
    <property type="entry name" value="CHEMOTAXIS PROTEIN CHEA"/>
    <property type="match status" value="1"/>
</dbReference>
<dbReference type="Gene3D" id="1.20.120.160">
    <property type="entry name" value="HPT domain"/>
    <property type="match status" value="1"/>
</dbReference>
<evidence type="ECO:0000259" key="11">
    <source>
        <dbReference type="PROSITE" id="PS50851"/>
    </source>
</evidence>
<dbReference type="SUPFAM" id="SSF47226">
    <property type="entry name" value="Histidine-containing phosphotransfer domain, HPT domain"/>
    <property type="match status" value="1"/>
</dbReference>
<dbReference type="Gene3D" id="2.30.30.40">
    <property type="entry name" value="SH3 Domains"/>
    <property type="match status" value="1"/>
</dbReference>
<comment type="caution">
    <text evidence="13">The sequence shown here is derived from an EMBL/GenBank/DDBJ whole genome shotgun (WGS) entry which is preliminary data.</text>
</comment>
<evidence type="ECO:0000259" key="9">
    <source>
        <dbReference type="PROSITE" id="PS50109"/>
    </source>
</evidence>
<evidence type="ECO:0000256" key="3">
    <source>
        <dbReference type="ARBA" id="ARBA00022553"/>
    </source>
</evidence>
<dbReference type="SUPFAM" id="SSF52172">
    <property type="entry name" value="CheY-like"/>
    <property type="match status" value="1"/>
</dbReference>
<evidence type="ECO:0000256" key="5">
    <source>
        <dbReference type="ARBA" id="ARBA00022777"/>
    </source>
</evidence>
<dbReference type="GO" id="GO:0000155">
    <property type="term" value="F:phosphorelay sensor kinase activity"/>
    <property type="evidence" value="ECO:0007669"/>
    <property type="project" value="UniProtKB-ARBA"/>
</dbReference>
<dbReference type="PANTHER" id="PTHR43395">
    <property type="entry name" value="SENSOR HISTIDINE KINASE CHEA"/>
    <property type="match status" value="1"/>
</dbReference>
<dbReference type="PROSITE" id="PS50109">
    <property type="entry name" value="HIS_KIN"/>
    <property type="match status" value="1"/>
</dbReference>
<evidence type="ECO:0000259" key="12">
    <source>
        <dbReference type="PROSITE" id="PS50894"/>
    </source>
</evidence>
<dbReference type="Pfam" id="PF01584">
    <property type="entry name" value="CheW"/>
    <property type="match status" value="1"/>
</dbReference>
<dbReference type="InterPro" id="IPR011006">
    <property type="entry name" value="CheY-like_superfamily"/>
</dbReference>
<dbReference type="InterPro" id="IPR005467">
    <property type="entry name" value="His_kinase_dom"/>
</dbReference>
<dbReference type="EC" id="2.7.13.3" evidence="2"/>
<evidence type="ECO:0000256" key="4">
    <source>
        <dbReference type="ARBA" id="ARBA00022679"/>
    </source>
</evidence>
<name>A0A3D4V6L2_9BACT</name>
<evidence type="ECO:0000256" key="2">
    <source>
        <dbReference type="ARBA" id="ARBA00012438"/>
    </source>
</evidence>
<keyword evidence="4" id="KW-0808">Transferase</keyword>
<dbReference type="Pfam" id="PF02518">
    <property type="entry name" value="HATPase_c"/>
    <property type="match status" value="1"/>
</dbReference>
<keyword evidence="5 13" id="KW-0418">Kinase</keyword>
<dbReference type="PROSITE" id="PS50851">
    <property type="entry name" value="CHEW"/>
    <property type="match status" value="1"/>
</dbReference>
<dbReference type="Gene3D" id="3.40.50.2300">
    <property type="match status" value="1"/>
</dbReference>
<accession>A0A3D4V6L2</accession>
<dbReference type="InterPro" id="IPR051315">
    <property type="entry name" value="Bact_Chemotaxis_CheA"/>
</dbReference>
<dbReference type="InterPro" id="IPR003594">
    <property type="entry name" value="HATPase_dom"/>
</dbReference>
<dbReference type="InterPro" id="IPR001789">
    <property type="entry name" value="Sig_transdc_resp-reg_receiver"/>
</dbReference>
<dbReference type="SMART" id="SM00260">
    <property type="entry name" value="CheW"/>
    <property type="match status" value="1"/>
</dbReference>
<dbReference type="Gene3D" id="3.30.565.10">
    <property type="entry name" value="Histidine kinase-like ATPase, C-terminal domain"/>
    <property type="match status" value="1"/>
</dbReference>
<feature type="domain" description="CheW-like" evidence="11">
    <location>
        <begin position="471"/>
        <end position="605"/>
    </location>
</feature>
<dbReference type="PROSITE" id="PS50110">
    <property type="entry name" value="RESPONSE_REGULATORY"/>
    <property type="match status" value="1"/>
</dbReference>
<feature type="modified residue" description="Phosphohistidine" evidence="6">
    <location>
        <position position="26"/>
    </location>
</feature>
<dbReference type="PROSITE" id="PS50894">
    <property type="entry name" value="HPT"/>
    <property type="match status" value="1"/>
</dbReference>
<dbReference type="SUPFAM" id="SSF50341">
    <property type="entry name" value="CheW-like"/>
    <property type="match status" value="1"/>
</dbReference>
<evidence type="ECO:0000256" key="7">
    <source>
        <dbReference type="PROSITE-ProRule" id="PRU00169"/>
    </source>
</evidence>
<dbReference type="AlphaFoldDB" id="A0A3D4V6L2"/>
<feature type="modified residue" description="4-aspartylphosphate" evidence="7">
    <location>
        <position position="673"/>
    </location>
</feature>
<dbReference type="FunFam" id="3.30.565.10:FF:000016">
    <property type="entry name" value="Chemotaxis protein CheA, putative"/>
    <property type="match status" value="1"/>
</dbReference>
<evidence type="ECO:0000256" key="8">
    <source>
        <dbReference type="SAM" id="MobiDB-lite"/>
    </source>
</evidence>
<dbReference type="PRINTS" id="PR00344">
    <property type="entry name" value="BCTRLSENSOR"/>
</dbReference>
<gene>
    <name evidence="13" type="ORF">DGD08_03650</name>
</gene>
<organism evidence="13 14">
    <name type="scientific">Gemmatimonas aurantiaca</name>
    <dbReference type="NCBI Taxonomy" id="173480"/>
    <lineage>
        <taxon>Bacteria</taxon>
        <taxon>Pseudomonadati</taxon>
        <taxon>Gemmatimonadota</taxon>
        <taxon>Gemmatimonadia</taxon>
        <taxon>Gemmatimonadales</taxon>
        <taxon>Gemmatimonadaceae</taxon>
        <taxon>Gemmatimonas</taxon>
    </lineage>
</organism>
<dbReference type="InterPro" id="IPR004358">
    <property type="entry name" value="Sig_transdc_His_kin-like_C"/>
</dbReference>
<proteinExistence type="predicted"/>
<feature type="compositionally biased region" description="Polar residues" evidence="8">
    <location>
        <begin position="112"/>
        <end position="123"/>
    </location>
</feature>
<comment type="catalytic activity">
    <reaction evidence="1">
        <text>ATP + protein L-histidine = ADP + protein N-phospho-L-histidine.</text>
        <dbReference type="EC" id="2.7.13.3"/>
    </reaction>
</comment>
<evidence type="ECO:0000256" key="1">
    <source>
        <dbReference type="ARBA" id="ARBA00000085"/>
    </source>
</evidence>
<evidence type="ECO:0000313" key="14">
    <source>
        <dbReference type="Proteomes" id="UP000264071"/>
    </source>
</evidence>
<dbReference type="GO" id="GO:0006935">
    <property type="term" value="P:chemotaxis"/>
    <property type="evidence" value="ECO:0007669"/>
    <property type="project" value="InterPro"/>
</dbReference>
<keyword evidence="3 7" id="KW-0597">Phosphoprotein</keyword>
<evidence type="ECO:0000259" key="10">
    <source>
        <dbReference type="PROSITE" id="PS50110"/>
    </source>
</evidence>
<dbReference type="Pfam" id="PF01627">
    <property type="entry name" value="Hpt"/>
    <property type="match status" value="1"/>
</dbReference>
<protein>
    <recommendedName>
        <fullName evidence="2">histidine kinase</fullName>
        <ecNumber evidence="2">2.7.13.3</ecNumber>
    </recommendedName>
</protein>
<feature type="compositionally biased region" description="Low complexity" evidence="8">
    <location>
        <begin position="128"/>
        <end position="139"/>
    </location>
</feature>
<dbReference type="SUPFAM" id="SSF55874">
    <property type="entry name" value="ATPase domain of HSP90 chaperone/DNA topoisomerase II/histidine kinase"/>
    <property type="match status" value="1"/>
</dbReference>